<sequence>MKYIYLIIIALALVLTSCKTEDDTPQPQQEQETPEVTTTGSIENISTFGGSKNDSAEAVIKTSDGGYAVVGYTQSVNGDITNKSDESYDAWLLKFDANNNLLWNKTYGGSNDEKANDIIQTNDGGFIVIGYTFSNDGDVSNNAGQQDFWVFKTDPQGNIEWEKTYGYSGLDYGLSIIQTNDNGYFLTGVLDVTASGGEGNTRSNQTLHAGGDYWALKIDETGNLQWSKYFGGSFSDTPYDTIQTEDNGFIIIGSSDSTDFDVTNNIGSYDFWVIKINSQGILEWKKNYGGSQIDEARKIIKTNNGNYLIVGDTRSEDADISNSLGAADVWSIIIDDSGQLLQETNYGGESFDVGRAVISDLENGYLYCGSSRSGTGQLTQNNGQNDVWVFKTNSNGDLNWQTSIGGSNIDYGHGITQLDNGKIVVVGVSSSNDIDIPENKGFEDLIITTLN</sequence>
<evidence type="ECO:0000313" key="2">
    <source>
        <dbReference type="EMBL" id="PSG86942.1"/>
    </source>
</evidence>
<dbReference type="PROSITE" id="PS51257">
    <property type="entry name" value="PROKAR_LIPOPROTEIN"/>
    <property type="match status" value="1"/>
</dbReference>
<reference evidence="2 3" key="1">
    <citation type="submission" date="2018-03" db="EMBL/GenBank/DDBJ databases">
        <title>Mesoflavibacter sp. HG37 and Mesoflavibacter sp. HG96 sp.nov., two marine bacteria isolated from seawater of Western Pacific Ocean.</title>
        <authorList>
            <person name="Cheng H."/>
            <person name="Wu Y.-H."/>
            <person name="Guo L.-L."/>
            <person name="Xu X.-W."/>
        </authorList>
    </citation>
    <scope>NUCLEOTIDE SEQUENCE [LARGE SCALE GENOMIC DNA]</scope>
    <source>
        <strain evidence="2 3">KCTC 42117</strain>
    </source>
</reference>
<accession>A0A2T1N5R4</accession>
<dbReference type="EMBL" id="PXOT01000027">
    <property type="protein sequence ID" value="PSG86942.1"/>
    <property type="molecule type" value="Genomic_DNA"/>
</dbReference>
<dbReference type="RefSeq" id="WP_106680275.1">
    <property type="nucleotide sequence ID" value="NZ_JACHWV010000002.1"/>
</dbReference>
<evidence type="ECO:0008006" key="4">
    <source>
        <dbReference type="Google" id="ProtNLM"/>
    </source>
</evidence>
<dbReference type="AlphaFoldDB" id="A0A2T1N5R4"/>
<keyword evidence="1" id="KW-0732">Signal</keyword>
<protein>
    <recommendedName>
        <fullName evidence="4">Bulb-type lectin domain-containing protein</fullName>
    </recommendedName>
</protein>
<dbReference type="Proteomes" id="UP000238430">
    <property type="component" value="Unassembled WGS sequence"/>
</dbReference>
<gene>
    <name evidence="2" type="ORF">C7H61_12595</name>
</gene>
<feature type="signal peptide" evidence="1">
    <location>
        <begin position="1"/>
        <end position="20"/>
    </location>
</feature>
<proteinExistence type="predicted"/>
<keyword evidence="3" id="KW-1185">Reference proteome</keyword>
<comment type="caution">
    <text evidence="2">The sequence shown here is derived from an EMBL/GenBank/DDBJ whole genome shotgun (WGS) entry which is preliminary data.</text>
</comment>
<dbReference type="PANTHER" id="PTHR42754:SF1">
    <property type="entry name" value="LIPOPROTEIN"/>
    <property type="match status" value="1"/>
</dbReference>
<dbReference type="OrthoDB" id="9811934at2"/>
<organism evidence="2 3">
    <name type="scientific">Mesoflavibacter zeaxanthinifaciens subsp. sabulilitoris</name>
    <dbReference type="NCBI Taxonomy" id="1520893"/>
    <lineage>
        <taxon>Bacteria</taxon>
        <taxon>Pseudomonadati</taxon>
        <taxon>Bacteroidota</taxon>
        <taxon>Flavobacteriia</taxon>
        <taxon>Flavobacteriales</taxon>
        <taxon>Flavobacteriaceae</taxon>
        <taxon>Mesoflavibacter</taxon>
    </lineage>
</organism>
<dbReference type="PANTHER" id="PTHR42754">
    <property type="entry name" value="ENDOGLUCANASE"/>
    <property type="match status" value="1"/>
</dbReference>
<name>A0A2T1N5R4_9FLAO</name>
<evidence type="ECO:0000256" key="1">
    <source>
        <dbReference type="SAM" id="SignalP"/>
    </source>
</evidence>
<feature type="chain" id="PRO_5015660724" description="Bulb-type lectin domain-containing protein" evidence="1">
    <location>
        <begin position="21"/>
        <end position="451"/>
    </location>
</feature>
<evidence type="ECO:0000313" key="3">
    <source>
        <dbReference type="Proteomes" id="UP000238430"/>
    </source>
</evidence>